<feature type="transmembrane region" description="Helical" evidence="1">
    <location>
        <begin position="216"/>
        <end position="233"/>
    </location>
</feature>
<keyword evidence="3" id="KW-1185">Reference proteome</keyword>
<evidence type="ECO:0000313" key="2">
    <source>
        <dbReference type="EMBL" id="MCX2963520.1"/>
    </source>
</evidence>
<feature type="transmembrane region" description="Helical" evidence="1">
    <location>
        <begin position="131"/>
        <end position="150"/>
    </location>
</feature>
<comment type="caution">
    <text evidence="2">The sequence shown here is derived from an EMBL/GenBank/DDBJ whole genome shotgun (WGS) entry which is preliminary data.</text>
</comment>
<reference evidence="2" key="1">
    <citation type="submission" date="2022-10" db="EMBL/GenBank/DDBJ databases">
        <title>WGS of marine actinomycetes from Thailand.</title>
        <authorList>
            <person name="Thawai C."/>
        </authorList>
    </citation>
    <scope>NUCLEOTIDE SEQUENCE</scope>
    <source>
        <strain evidence="2">SW21</strain>
    </source>
</reference>
<evidence type="ECO:0000313" key="3">
    <source>
        <dbReference type="Proteomes" id="UP001143347"/>
    </source>
</evidence>
<gene>
    <name evidence="2" type="ORF">OSB52_05365</name>
</gene>
<feature type="transmembrane region" description="Helical" evidence="1">
    <location>
        <begin position="27"/>
        <end position="52"/>
    </location>
</feature>
<dbReference type="AlphaFoldDB" id="A0A9X3D2L2"/>
<proteinExistence type="predicted"/>
<keyword evidence="1" id="KW-1133">Transmembrane helix</keyword>
<organism evidence="2 3">
    <name type="scientific">Gordonia aquimaris</name>
    <dbReference type="NCBI Taxonomy" id="2984863"/>
    <lineage>
        <taxon>Bacteria</taxon>
        <taxon>Bacillati</taxon>
        <taxon>Actinomycetota</taxon>
        <taxon>Actinomycetes</taxon>
        <taxon>Mycobacteriales</taxon>
        <taxon>Gordoniaceae</taxon>
        <taxon>Gordonia</taxon>
    </lineage>
</organism>
<dbReference type="Pfam" id="PF06912">
    <property type="entry name" value="DUF1275"/>
    <property type="match status" value="1"/>
</dbReference>
<name>A0A9X3D2L2_9ACTN</name>
<feature type="transmembrane region" description="Helical" evidence="1">
    <location>
        <begin position="186"/>
        <end position="210"/>
    </location>
</feature>
<keyword evidence="1" id="KW-0472">Membrane</keyword>
<dbReference type="Proteomes" id="UP001143347">
    <property type="component" value="Unassembled WGS sequence"/>
</dbReference>
<dbReference type="EMBL" id="JAPKFM010000004">
    <property type="protein sequence ID" value="MCX2963520.1"/>
    <property type="molecule type" value="Genomic_DNA"/>
</dbReference>
<keyword evidence="1" id="KW-0812">Transmembrane</keyword>
<dbReference type="PANTHER" id="PTHR37314">
    <property type="entry name" value="SLR0142 PROTEIN"/>
    <property type="match status" value="1"/>
</dbReference>
<accession>A0A9X3D2L2</accession>
<evidence type="ECO:0000256" key="1">
    <source>
        <dbReference type="SAM" id="Phobius"/>
    </source>
</evidence>
<feature type="transmembrane region" description="Helical" evidence="1">
    <location>
        <begin position="72"/>
        <end position="94"/>
    </location>
</feature>
<dbReference type="RefSeq" id="WP_266060586.1">
    <property type="nucleotide sequence ID" value="NZ_JAPKFM010000004.1"/>
</dbReference>
<dbReference type="PANTHER" id="PTHR37314:SF4">
    <property type="entry name" value="UPF0700 TRANSMEMBRANE PROTEIN YOAK"/>
    <property type="match status" value="1"/>
</dbReference>
<dbReference type="InterPro" id="IPR010699">
    <property type="entry name" value="DUF1275"/>
</dbReference>
<protein>
    <submittedName>
        <fullName evidence="2">YoaK family protein</fullName>
    </submittedName>
</protein>
<sequence length="244" mass="25840">MTTTHAPPTSQTRKELLGPFYDSREMLLAAVLAGLAGATGAAAWLYSSGWYVTFMTGNTERMVLEHIQGAHVLGFTALVTVLTFVLGVIVATLARIHLWRKARHGATVLTAASTVAASISDATLNSPKDEFGIAPVLCLAFGLGALNTSISRKGEVVMPLSYVTGTLVKIGQGIGLHLAGRKRWGWVAHASTYAGFLTGAIVGGILFNAFDERNSLLTLAAVAVVVAVLTWRLDHPKFLESDGH</sequence>